<accession>B6VBS3</accession>
<reference evidence="2" key="1">
    <citation type="journal article" date="2008" name="Genome Res.">
        <title>Multigenome DNA sequence conservation identifies Hox cis-regulatory elements.</title>
        <authorList>
            <person name="Kuntz S.G."/>
            <person name="Schwarz E.M."/>
            <person name="DeModena J.A."/>
            <person name="De Buysscher T."/>
            <person name="Trout D."/>
            <person name="Shizuya H."/>
            <person name="Sternberg P.W."/>
            <person name="Wold B.J."/>
        </authorList>
    </citation>
    <scope>NUCLEOTIDE SEQUENCE</scope>
    <source>
        <strain evidence="2">CB5161</strain>
    </source>
</reference>
<proteinExistence type="predicted"/>
<dbReference type="Pfam" id="PF10325">
    <property type="entry name" value="7TM_GPCR_Srz"/>
    <property type="match status" value="1"/>
</dbReference>
<dbReference type="PANTHER" id="PTHR31720:SF3">
    <property type="entry name" value="SERPENTINE RECEPTOR, CLASS Z-RELATED"/>
    <property type="match status" value="1"/>
</dbReference>
<organism evidence="2">
    <name type="scientific">Caenorhabditis brenneri</name>
    <name type="common">Nematode worm</name>
    <dbReference type="NCBI Taxonomy" id="135651"/>
    <lineage>
        <taxon>Eukaryota</taxon>
        <taxon>Metazoa</taxon>
        <taxon>Ecdysozoa</taxon>
        <taxon>Nematoda</taxon>
        <taxon>Chromadorea</taxon>
        <taxon>Rhabditida</taxon>
        <taxon>Rhabditina</taxon>
        <taxon>Rhabditomorpha</taxon>
        <taxon>Rhabditoidea</taxon>
        <taxon>Rhabditidae</taxon>
        <taxon>Peloderinae</taxon>
        <taxon>Caenorhabditis</taxon>
    </lineage>
</organism>
<name>B6VBS3_CAEBE</name>
<gene>
    <name evidence="2" type="ORF">Cbre_JD22.004</name>
</gene>
<feature type="signal peptide" evidence="1">
    <location>
        <begin position="1"/>
        <end position="20"/>
    </location>
</feature>
<dbReference type="InterPro" id="IPR018817">
    <property type="entry name" value="7TM_GPCR_serpentine_rcpt_Srz"/>
</dbReference>
<dbReference type="PANTHER" id="PTHR31720">
    <property type="entry name" value="SERPENTINE RECEPTOR, CLASS Z-RELATED"/>
    <property type="match status" value="1"/>
</dbReference>
<evidence type="ECO:0000256" key="1">
    <source>
        <dbReference type="SAM" id="SignalP"/>
    </source>
</evidence>
<dbReference type="EMBL" id="FJ362374">
    <property type="protein sequence ID" value="ACI49166.1"/>
    <property type="molecule type" value="Genomic_DNA"/>
</dbReference>
<dbReference type="AlphaFoldDB" id="B6VBS3"/>
<sequence length="118" mass="13563">MNHPQKFVFWQLTILSLAKCINFLLSYHFTPDNGSAQNIFQLVTGDFGLFPLISQVTYIGCNRRNLDAFFDLLERSFMDITIDCSFHAFPRVTFCCKPTKVAPMQIQNVYSVNVVNEV</sequence>
<keyword evidence="1" id="KW-0732">Signal</keyword>
<protein>
    <submittedName>
        <fullName evidence="2">Uncharacterized protein</fullName>
    </submittedName>
</protein>
<evidence type="ECO:0000313" key="2">
    <source>
        <dbReference type="EMBL" id="ACI49166.1"/>
    </source>
</evidence>
<feature type="chain" id="PRO_5002851158" evidence="1">
    <location>
        <begin position="21"/>
        <end position="118"/>
    </location>
</feature>